<protein>
    <submittedName>
        <fullName evidence="2">Uncharacterized protein</fullName>
    </submittedName>
</protein>
<feature type="region of interest" description="Disordered" evidence="1">
    <location>
        <begin position="72"/>
        <end position="94"/>
    </location>
</feature>
<dbReference type="EMBL" id="OU343032">
    <property type="protein sequence ID" value="CAG7605316.1"/>
    <property type="molecule type" value="Genomic_DNA"/>
</dbReference>
<accession>A0A8E4GHM1</accession>
<dbReference type="AlphaFoldDB" id="A0A8E4GHM1"/>
<dbReference type="Proteomes" id="UP000693996">
    <property type="component" value="Plasmid pMVTALT"/>
</dbReference>
<keyword evidence="2" id="KW-0614">Plasmid</keyword>
<organism evidence="2">
    <name type="scientific">Candidatus Vallotiella hemipterorum</name>
    <dbReference type="NCBI Taxonomy" id="1177213"/>
    <lineage>
        <taxon>Bacteria</taxon>
        <taxon>Pseudomonadati</taxon>
        <taxon>Pseudomonadota</taxon>
        <taxon>Betaproteobacteria</taxon>
        <taxon>Burkholderiales</taxon>
        <taxon>Burkholderiaceae</taxon>
        <taxon>Candidatus Vallotiella</taxon>
    </lineage>
</organism>
<reference evidence="2" key="1">
    <citation type="submission" date="2020-10" db="EMBL/GenBank/DDBJ databases">
        <authorList>
            <person name="Szabo G."/>
        </authorList>
    </citation>
    <scope>NUCLEOTIDE SEQUENCE</scope>
    <source>
        <strain evidence="3">MYVALT</strain>
        <strain evidence="2">VALLOT</strain>
        <plasmid evidence="2">1</plasmid>
        <plasmid evidence="3">pMVTALT</plasmid>
    </source>
</reference>
<dbReference type="EMBL" id="LR890046">
    <property type="protein sequence ID" value="CAD6506697.1"/>
    <property type="molecule type" value="Genomic_DNA"/>
</dbReference>
<name>A0A8E4GHM1_9BURK</name>
<evidence type="ECO:0000256" key="1">
    <source>
        <dbReference type="SAM" id="MobiDB-lite"/>
    </source>
</evidence>
<dbReference type="RefSeq" id="WP_216797541.1">
    <property type="nucleotide sequence ID" value="NZ_OU343032.1"/>
</dbReference>
<evidence type="ECO:0000313" key="2">
    <source>
        <dbReference type="EMBL" id="CAD6506697.1"/>
    </source>
</evidence>
<evidence type="ECO:0000313" key="3">
    <source>
        <dbReference type="EMBL" id="CAG7605316.1"/>
    </source>
</evidence>
<proteinExistence type="predicted"/>
<geneLocation type="plasmid" evidence="3 4">
    <name>pMVTALT</name>
</geneLocation>
<sequence length="94" mass="10751">MSFGLVARTGPEKCERRQSAATIVECNKQYCLSDRKTGIAREMRTDVRTCRRANRLARNREPCLVYKRDPKFGKGGMGQFLNGDWSRAPQNRAI</sequence>
<gene>
    <name evidence="3" type="ORF">MYVALT_H_00180</name>
    <name evidence="2" type="ORF">VALLOT_H_00180</name>
</gene>
<evidence type="ECO:0000313" key="4">
    <source>
        <dbReference type="Proteomes" id="UP000693996"/>
    </source>
</evidence>
<geneLocation type="plasmid" evidence="2">
    <name>1</name>
</geneLocation>
<keyword evidence="4" id="KW-1185">Reference proteome</keyword>
<dbReference type="KEGG" id="vtr:MYVALT_H_00180"/>